<dbReference type="Gene3D" id="1.10.10.10">
    <property type="entry name" value="Winged helix-like DNA-binding domain superfamily/Winged helix DNA-binding domain"/>
    <property type="match status" value="1"/>
</dbReference>
<organism evidence="7 8">
    <name type="scientific">Kribbella caucasensis</name>
    <dbReference type="NCBI Taxonomy" id="2512215"/>
    <lineage>
        <taxon>Bacteria</taxon>
        <taxon>Bacillati</taxon>
        <taxon>Actinomycetota</taxon>
        <taxon>Actinomycetes</taxon>
        <taxon>Propionibacteriales</taxon>
        <taxon>Kribbellaceae</taxon>
        <taxon>Kribbella</taxon>
    </lineage>
</organism>
<evidence type="ECO:0000259" key="6">
    <source>
        <dbReference type="SMART" id="SM01043"/>
    </source>
</evidence>
<dbReference type="InterPro" id="IPR016032">
    <property type="entry name" value="Sig_transdc_resp-reg_C-effctor"/>
</dbReference>
<keyword evidence="2" id="KW-0805">Transcription regulation</keyword>
<dbReference type="GO" id="GO:0006355">
    <property type="term" value="P:regulation of DNA-templated transcription"/>
    <property type="evidence" value="ECO:0007669"/>
    <property type="project" value="InterPro"/>
</dbReference>
<dbReference type="EMBL" id="SNWQ01000016">
    <property type="protein sequence ID" value="TDO44372.1"/>
    <property type="molecule type" value="Genomic_DNA"/>
</dbReference>
<accession>A0A4R6K729</accession>
<evidence type="ECO:0000313" key="8">
    <source>
        <dbReference type="Proteomes" id="UP000295388"/>
    </source>
</evidence>
<feature type="domain" description="Bacterial transcriptional activator" evidence="6">
    <location>
        <begin position="99"/>
        <end position="241"/>
    </location>
</feature>
<dbReference type="Gene3D" id="1.25.40.10">
    <property type="entry name" value="Tetratricopeptide repeat domain"/>
    <property type="match status" value="1"/>
</dbReference>
<proteinExistence type="inferred from homology"/>
<dbReference type="GO" id="GO:0000160">
    <property type="term" value="P:phosphorelay signal transduction system"/>
    <property type="evidence" value="ECO:0007669"/>
    <property type="project" value="InterPro"/>
</dbReference>
<gene>
    <name evidence="7" type="ORF">EV643_116184</name>
</gene>
<keyword evidence="4" id="KW-0804">Transcription</keyword>
<dbReference type="Proteomes" id="UP000295388">
    <property type="component" value="Unassembled WGS sequence"/>
</dbReference>
<comment type="similarity">
    <text evidence="1">Belongs to the AfsR/DnrI/RedD regulatory family.</text>
</comment>
<sequence>MEIRLLGAVEFWVGDRQLDLGPRKQRLALGILALNVNKYTPVSRLVDLTWPDSPPRTAEHAIHVRISALRAVLTGARADGVELITRGSTYILRADPLCVDIHRFRALVASARAEALDLDKAALLRRALDLWRGAPLADVATPEMADQLCRGLEEARLAAIEECLEVELRIGRHHELISELTELVAENPFRQRLTATLMLALYRAGRTPDALRAYQLARRRIISEFGIDTGRELRQLEKAILRTDPALDPSTMPTPR</sequence>
<protein>
    <submittedName>
        <fullName evidence="7">DNA-binding SARP family transcriptional activator</fullName>
    </submittedName>
</protein>
<dbReference type="InterPro" id="IPR011990">
    <property type="entry name" value="TPR-like_helical_dom_sf"/>
</dbReference>
<feature type="domain" description="OmpR/PhoB-type" evidence="5">
    <location>
        <begin position="15"/>
        <end position="92"/>
    </location>
</feature>
<evidence type="ECO:0000256" key="4">
    <source>
        <dbReference type="ARBA" id="ARBA00023163"/>
    </source>
</evidence>
<dbReference type="GO" id="GO:0003677">
    <property type="term" value="F:DNA binding"/>
    <property type="evidence" value="ECO:0007669"/>
    <property type="project" value="UniProtKB-KW"/>
</dbReference>
<evidence type="ECO:0000256" key="1">
    <source>
        <dbReference type="ARBA" id="ARBA00005820"/>
    </source>
</evidence>
<dbReference type="CDD" id="cd15831">
    <property type="entry name" value="BTAD"/>
    <property type="match status" value="1"/>
</dbReference>
<dbReference type="SMART" id="SM01043">
    <property type="entry name" value="BTAD"/>
    <property type="match status" value="1"/>
</dbReference>
<dbReference type="InterPro" id="IPR001867">
    <property type="entry name" value="OmpR/PhoB-type_DNA-bd"/>
</dbReference>
<keyword evidence="3 7" id="KW-0238">DNA-binding</keyword>
<evidence type="ECO:0000259" key="5">
    <source>
        <dbReference type="SMART" id="SM00862"/>
    </source>
</evidence>
<evidence type="ECO:0000256" key="3">
    <source>
        <dbReference type="ARBA" id="ARBA00023125"/>
    </source>
</evidence>
<name>A0A4R6K729_9ACTN</name>
<keyword evidence="8" id="KW-1185">Reference proteome</keyword>
<reference evidence="7 8" key="1">
    <citation type="submission" date="2019-03" db="EMBL/GenBank/DDBJ databases">
        <title>Genomic Encyclopedia of Type Strains, Phase III (KMG-III): the genomes of soil and plant-associated and newly described type strains.</title>
        <authorList>
            <person name="Whitman W."/>
        </authorList>
    </citation>
    <scope>NUCLEOTIDE SEQUENCE [LARGE SCALE GENOMIC DNA]</scope>
    <source>
        <strain evidence="7 8">VKM Ac-2527</strain>
    </source>
</reference>
<dbReference type="RefSeq" id="WP_133803447.1">
    <property type="nucleotide sequence ID" value="NZ_SNWQ01000016.1"/>
</dbReference>
<evidence type="ECO:0000256" key="2">
    <source>
        <dbReference type="ARBA" id="ARBA00023015"/>
    </source>
</evidence>
<evidence type="ECO:0000313" key="7">
    <source>
        <dbReference type="EMBL" id="TDO44372.1"/>
    </source>
</evidence>
<dbReference type="Pfam" id="PF03704">
    <property type="entry name" value="BTAD"/>
    <property type="match status" value="1"/>
</dbReference>
<dbReference type="SUPFAM" id="SSF46894">
    <property type="entry name" value="C-terminal effector domain of the bipartite response regulators"/>
    <property type="match status" value="1"/>
</dbReference>
<dbReference type="InterPro" id="IPR051677">
    <property type="entry name" value="AfsR-DnrI-RedD_regulator"/>
</dbReference>
<dbReference type="SUPFAM" id="SSF48452">
    <property type="entry name" value="TPR-like"/>
    <property type="match status" value="1"/>
</dbReference>
<dbReference type="AlphaFoldDB" id="A0A4R6K729"/>
<dbReference type="PANTHER" id="PTHR35807:SF1">
    <property type="entry name" value="TRANSCRIPTIONAL REGULATOR REDD"/>
    <property type="match status" value="1"/>
</dbReference>
<dbReference type="SMART" id="SM00862">
    <property type="entry name" value="Trans_reg_C"/>
    <property type="match status" value="1"/>
</dbReference>
<dbReference type="OrthoDB" id="4054020at2"/>
<comment type="caution">
    <text evidence="7">The sequence shown here is derived from an EMBL/GenBank/DDBJ whole genome shotgun (WGS) entry which is preliminary data.</text>
</comment>
<dbReference type="InterPro" id="IPR036388">
    <property type="entry name" value="WH-like_DNA-bd_sf"/>
</dbReference>
<dbReference type="PANTHER" id="PTHR35807">
    <property type="entry name" value="TRANSCRIPTIONAL REGULATOR REDD-RELATED"/>
    <property type="match status" value="1"/>
</dbReference>
<dbReference type="InterPro" id="IPR005158">
    <property type="entry name" value="BTAD"/>
</dbReference>